<accession>A0ABW5C2U0</accession>
<dbReference type="InterPro" id="IPR018984">
    <property type="entry name" value="Histidine_kinase_N"/>
</dbReference>
<evidence type="ECO:0000256" key="5">
    <source>
        <dbReference type="ARBA" id="ARBA00022741"/>
    </source>
</evidence>
<feature type="domain" description="Histidine kinase" evidence="9">
    <location>
        <begin position="170"/>
        <end position="377"/>
    </location>
</feature>
<dbReference type="InterPro" id="IPR003594">
    <property type="entry name" value="HATPase_dom"/>
</dbReference>
<proteinExistence type="predicted"/>
<dbReference type="Gene3D" id="1.10.287.130">
    <property type="match status" value="1"/>
</dbReference>
<evidence type="ECO:0000256" key="7">
    <source>
        <dbReference type="ARBA" id="ARBA00022840"/>
    </source>
</evidence>
<dbReference type="PROSITE" id="PS50109">
    <property type="entry name" value="HIS_KIN"/>
    <property type="match status" value="1"/>
</dbReference>
<dbReference type="PANTHER" id="PTHR43065">
    <property type="entry name" value="SENSOR HISTIDINE KINASE"/>
    <property type="match status" value="1"/>
</dbReference>
<dbReference type="Pfam" id="PF00512">
    <property type="entry name" value="HisKA"/>
    <property type="match status" value="1"/>
</dbReference>
<dbReference type="EMBL" id="JBHUIK010000005">
    <property type="protein sequence ID" value="MFD2215994.1"/>
    <property type="molecule type" value="Genomic_DNA"/>
</dbReference>
<sequence>MNSLSGSTHSVEEKIIKFLEETEEDFLSLWKESIILREDDIFKDRVSGNGHQMYLLVKKSLKSSIKDEEIKELAYKVAKERVLSKSNIGEFVYNVNVGRSTVIKYIIKSGISINDLQPIIDQINDHFDRYCYHAVTRYTELKDIEIKEKMVFVNQSHKDRLSLLGQMSSSFVHEFRNPLTSVMGFVKLLKNENPALKYMDTIEHELDQLKFRITQFLHASKLEVADKNKEEILVKKLFDEITAFLYPSIVDGDVKLSMTIDPTCTIVAVKDEIKQVLVNIILNSIDALKHNNSIDRKLCIKSEVRQESILFNITNNGPEIPEETKEAIFEPFYTTKSLGTGIGLYVCKSLIEKHNGTIYCESYKNKTSFIITLPINEKKPTVD</sequence>
<dbReference type="InterPro" id="IPR004358">
    <property type="entry name" value="Sig_transdc_His_kin-like_C"/>
</dbReference>
<keyword evidence="11" id="KW-1185">Reference proteome</keyword>
<reference evidence="11" key="1">
    <citation type="journal article" date="2019" name="Int. J. Syst. Evol. Microbiol.">
        <title>The Global Catalogue of Microorganisms (GCM) 10K type strain sequencing project: providing services to taxonomists for standard genome sequencing and annotation.</title>
        <authorList>
            <consortium name="The Broad Institute Genomics Platform"/>
            <consortium name="The Broad Institute Genome Sequencing Center for Infectious Disease"/>
            <person name="Wu L."/>
            <person name="Ma J."/>
        </authorList>
    </citation>
    <scope>NUCLEOTIDE SEQUENCE [LARGE SCALE GENOMIC DNA]</scope>
    <source>
        <strain evidence="11">CGMCC 1.15474</strain>
    </source>
</reference>
<dbReference type="Proteomes" id="UP001597318">
    <property type="component" value="Unassembled WGS sequence"/>
</dbReference>
<dbReference type="Gene3D" id="3.30.565.10">
    <property type="entry name" value="Histidine kinase-like ATPase, C-terminal domain"/>
    <property type="match status" value="1"/>
</dbReference>
<keyword evidence="5" id="KW-0547">Nucleotide-binding</keyword>
<dbReference type="CDD" id="cd00075">
    <property type="entry name" value="HATPase"/>
    <property type="match status" value="1"/>
</dbReference>
<comment type="caution">
    <text evidence="10">The sequence shown here is derived from an EMBL/GenBank/DDBJ whole genome shotgun (WGS) entry which is preliminary data.</text>
</comment>
<keyword evidence="3" id="KW-0597">Phosphoprotein</keyword>
<keyword evidence="7" id="KW-0067">ATP-binding</keyword>
<evidence type="ECO:0000256" key="4">
    <source>
        <dbReference type="ARBA" id="ARBA00022679"/>
    </source>
</evidence>
<dbReference type="Pfam" id="PF02518">
    <property type="entry name" value="HATPase_c"/>
    <property type="match status" value="1"/>
</dbReference>
<evidence type="ECO:0000256" key="8">
    <source>
        <dbReference type="ARBA" id="ARBA00023012"/>
    </source>
</evidence>
<evidence type="ECO:0000256" key="2">
    <source>
        <dbReference type="ARBA" id="ARBA00012438"/>
    </source>
</evidence>
<dbReference type="SUPFAM" id="SSF47384">
    <property type="entry name" value="Homodimeric domain of signal transducing histidine kinase"/>
    <property type="match status" value="1"/>
</dbReference>
<name>A0ABW5C2U0_9BACI</name>
<dbReference type="CDD" id="cd00082">
    <property type="entry name" value="HisKA"/>
    <property type="match status" value="1"/>
</dbReference>
<keyword evidence="6 10" id="KW-0418">Kinase</keyword>
<dbReference type="Pfam" id="PF09385">
    <property type="entry name" value="HisK_N"/>
    <property type="match status" value="1"/>
</dbReference>
<evidence type="ECO:0000256" key="3">
    <source>
        <dbReference type="ARBA" id="ARBA00022553"/>
    </source>
</evidence>
<dbReference type="GO" id="GO:0016301">
    <property type="term" value="F:kinase activity"/>
    <property type="evidence" value="ECO:0007669"/>
    <property type="project" value="UniProtKB-KW"/>
</dbReference>
<comment type="catalytic activity">
    <reaction evidence="1">
        <text>ATP + protein L-histidine = ADP + protein N-phospho-L-histidine.</text>
        <dbReference type="EC" id="2.7.13.3"/>
    </reaction>
</comment>
<dbReference type="InterPro" id="IPR005467">
    <property type="entry name" value="His_kinase_dom"/>
</dbReference>
<dbReference type="SMART" id="SM00388">
    <property type="entry name" value="HisKA"/>
    <property type="match status" value="1"/>
</dbReference>
<dbReference type="InterPro" id="IPR036097">
    <property type="entry name" value="HisK_dim/P_sf"/>
</dbReference>
<dbReference type="InterPro" id="IPR036890">
    <property type="entry name" value="HATPase_C_sf"/>
</dbReference>
<keyword evidence="4" id="KW-0808">Transferase</keyword>
<dbReference type="SUPFAM" id="SSF55874">
    <property type="entry name" value="ATPase domain of HSP90 chaperone/DNA topoisomerase II/histidine kinase"/>
    <property type="match status" value="1"/>
</dbReference>
<dbReference type="Gene3D" id="1.10.490.70">
    <property type="entry name" value="Histidine kinase N-terminal domain"/>
    <property type="match status" value="1"/>
</dbReference>
<evidence type="ECO:0000256" key="6">
    <source>
        <dbReference type="ARBA" id="ARBA00022777"/>
    </source>
</evidence>
<protein>
    <recommendedName>
        <fullName evidence="2">histidine kinase</fullName>
        <ecNumber evidence="2">2.7.13.3</ecNumber>
    </recommendedName>
</protein>
<gene>
    <name evidence="10" type="ORF">ACFSKK_20105</name>
</gene>
<organism evidence="10 11">
    <name type="scientific">Metabacillus endolithicus</name>
    <dbReference type="NCBI Taxonomy" id="1535204"/>
    <lineage>
        <taxon>Bacteria</taxon>
        <taxon>Bacillati</taxon>
        <taxon>Bacillota</taxon>
        <taxon>Bacilli</taxon>
        <taxon>Bacillales</taxon>
        <taxon>Bacillaceae</taxon>
        <taxon>Metabacillus</taxon>
    </lineage>
</organism>
<dbReference type="SMART" id="SM00387">
    <property type="entry name" value="HATPase_c"/>
    <property type="match status" value="1"/>
</dbReference>
<dbReference type="PRINTS" id="PR00344">
    <property type="entry name" value="BCTRLSENSOR"/>
</dbReference>
<evidence type="ECO:0000259" key="9">
    <source>
        <dbReference type="PROSITE" id="PS50109"/>
    </source>
</evidence>
<dbReference type="EC" id="2.7.13.3" evidence="2"/>
<keyword evidence="8" id="KW-0902">Two-component regulatory system</keyword>
<dbReference type="PANTHER" id="PTHR43065:SF10">
    <property type="entry name" value="PEROXIDE STRESS-ACTIVATED HISTIDINE KINASE MAK3"/>
    <property type="match status" value="1"/>
</dbReference>
<evidence type="ECO:0000313" key="10">
    <source>
        <dbReference type="EMBL" id="MFD2215994.1"/>
    </source>
</evidence>
<dbReference type="RefSeq" id="WP_247345779.1">
    <property type="nucleotide sequence ID" value="NZ_CP095550.1"/>
</dbReference>
<evidence type="ECO:0000313" key="11">
    <source>
        <dbReference type="Proteomes" id="UP001597318"/>
    </source>
</evidence>
<evidence type="ECO:0000256" key="1">
    <source>
        <dbReference type="ARBA" id="ARBA00000085"/>
    </source>
</evidence>
<dbReference type="CDD" id="cd14755">
    <property type="entry name" value="GS_BA2291-HK-like"/>
    <property type="match status" value="1"/>
</dbReference>
<dbReference type="InterPro" id="IPR003661">
    <property type="entry name" value="HisK_dim/P_dom"/>
</dbReference>